<evidence type="ECO:0000256" key="1">
    <source>
        <dbReference type="ARBA" id="ARBA00001974"/>
    </source>
</evidence>
<keyword evidence="5" id="KW-0560">Oxidoreductase</keyword>
<feature type="compositionally biased region" description="Acidic residues" evidence="6">
    <location>
        <begin position="417"/>
        <end position="435"/>
    </location>
</feature>
<feature type="domain" description="FAD/NAD(P)-binding" evidence="7">
    <location>
        <begin position="1"/>
        <end position="290"/>
    </location>
</feature>
<dbReference type="SUPFAM" id="SSF51905">
    <property type="entry name" value="FAD/NAD(P)-binding domain"/>
    <property type="match status" value="2"/>
</dbReference>
<dbReference type="InterPro" id="IPR023753">
    <property type="entry name" value="FAD/NAD-binding_dom"/>
</dbReference>
<dbReference type="PANTHER" id="PTHR42913">
    <property type="entry name" value="APOPTOSIS-INDUCING FACTOR 1"/>
    <property type="match status" value="1"/>
</dbReference>
<dbReference type="RefSeq" id="WP_089697738.1">
    <property type="nucleotide sequence ID" value="NZ_FNHL01000003.1"/>
</dbReference>
<evidence type="ECO:0000259" key="7">
    <source>
        <dbReference type="Pfam" id="PF07992"/>
    </source>
</evidence>
<dbReference type="STRING" id="660521.SAMN04487949_2424"/>
<evidence type="ECO:0000256" key="2">
    <source>
        <dbReference type="ARBA" id="ARBA00005272"/>
    </source>
</evidence>
<protein>
    <submittedName>
        <fullName evidence="8">NADH dehydrogenase</fullName>
    </submittedName>
</protein>
<name>A0A1G9VLQ6_9EURY</name>
<comment type="similarity">
    <text evidence="2">Belongs to the NADH dehydrogenase family.</text>
</comment>
<dbReference type="Proteomes" id="UP000199451">
    <property type="component" value="Unassembled WGS sequence"/>
</dbReference>
<keyword evidence="4" id="KW-0274">FAD</keyword>
<evidence type="ECO:0000256" key="4">
    <source>
        <dbReference type="ARBA" id="ARBA00022827"/>
    </source>
</evidence>
<organism evidence="8 9">
    <name type="scientific">Halogranum gelatinilyticum</name>
    <dbReference type="NCBI Taxonomy" id="660521"/>
    <lineage>
        <taxon>Archaea</taxon>
        <taxon>Methanobacteriati</taxon>
        <taxon>Methanobacteriota</taxon>
        <taxon>Stenosarchaea group</taxon>
        <taxon>Halobacteria</taxon>
        <taxon>Halobacteriales</taxon>
        <taxon>Haloferacaceae</taxon>
    </lineage>
</organism>
<evidence type="ECO:0000313" key="8">
    <source>
        <dbReference type="EMBL" id="SDM73003.1"/>
    </source>
</evidence>
<proteinExistence type="inferred from homology"/>
<dbReference type="GO" id="GO:0003955">
    <property type="term" value="F:NAD(P)H dehydrogenase (quinone) activity"/>
    <property type="evidence" value="ECO:0007669"/>
    <property type="project" value="TreeGrafter"/>
</dbReference>
<feature type="region of interest" description="Disordered" evidence="6">
    <location>
        <begin position="415"/>
        <end position="435"/>
    </location>
</feature>
<dbReference type="Gene3D" id="3.50.50.100">
    <property type="match status" value="1"/>
</dbReference>
<evidence type="ECO:0000256" key="5">
    <source>
        <dbReference type="ARBA" id="ARBA00023002"/>
    </source>
</evidence>
<comment type="cofactor">
    <cofactor evidence="1">
        <name>FAD</name>
        <dbReference type="ChEBI" id="CHEBI:57692"/>
    </cofactor>
</comment>
<dbReference type="PANTHER" id="PTHR42913:SF3">
    <property type="entry name" value="64 KDA MITOCHONDRIAL NADH DEHYDROGENASE (EUROFUNG)"/>
    <property type="match status" value="1"/>
</dbReference>
<dbReference type="OrthoDB" id="38899at2157"/>
<keyword evidence="3" id="KW-0285">Flavoprotein</keyword>
<dbReference type="InterPro" id="IPR036188">
    <property type="entry name" value="FAD/NAD-bd_sf"/>
</dbReference>
<dbReference type="EMBL" id="FNHL01000003">
    <property type="protein sequence ID" value="SDM73003.1"/>
    <property type="molecule type" value="Genomic_DNA"/>
</dbReference>
<sequence length="435" mass="46119">MQIAVLGAGYAGLTLARRLEDRLPDAADIVVVDESETHLVQHEVHRVVRQPSIVDAITVPLDEVLDRADVITARVETVDADAGMAELDTGETLDYDYAAVCLGAETAYYGLPGVEEHSTPLKRVADAEQIREDFLDVCETGGTVVVGGAGLSGVQIAGELAALADEEGASESVDVVLLEQLDAVAPNFPENFQEAVHDELVTRSVDVRTGQTVVEATADEIELESGSQAYDQFVWTGGITGSEAMDGDRPTVRNDLRLNRSTFVVGDAARAVDADGEAVPASASAAIREAGTVAGNIAKLVDHDLTNPDDFAPRMKPYRFEVPGWIVSVGDGAVAQVGPTVVRGPAARAMKATVGAGYLGSVKAIKQAAELVREELGHGHGGLDDLNDLDDLAPEELDEVSADEVFDRVDEVTIDVLGEDDEDEDENEDEEGDEF</sequence>
<evidence type="ECO:0000256" key="6">
    <source>
        <dbReference type="SAM" id="MobiDB-lite"/>
    </source>
</evidence>
<dbReference type="AlphaFoldDB" id="A0A1G9VLQ6"/>
<keyword evidence="9" id="KW-1185">Reference proteome</keyword>
<dbReference type="Pfam" id="PF07992">
    <property type="entry name" value="Pyr_redox_2"/>
    <property type="match status" value="1"/>
</dbReference>
<gene>
    <name evidence="8" type="ORF">SAMN04487949_2424</name>
</gene>
<dbReference type="InterPro" id="IPR051169">
    <property type="entry name" value="NADH-Q_oxidoreductase"/>
</dbReference>
<evidence type="ECO:0000313" key="9">
    <source>
        <dbReference type="Proteomes" id="UP000199451"/>
    </source>
</evidence>
<evidence type="ECO:0000256" key="3">
    <source>
        <dbReference type="ARBA" id="ARBA00022630"/>
    </source>
</evidence>
<accession>A0A1G9VLQ6</accession>
<dbReference type="GO" id="GO:0019646">
    <property type="term" value="P:aerobic electron transport chain"/>
    <property type="evidence" value="ECO:0007669"/>
    <property type="project" value="TreeGrafter"/>
</dbReference>
<reference evidence="9" key="1">
    <citation type="submission" date="2016-10" db="EMBL/GenBank/DDBJ databases">
        <authorList>
            <person name="Varghese N."/>
            <person name="Submissions S."/>
        </authorList>
    </citation>
    <scope>NUCLEOTIDE SEQUENCE [LARGE SCALE GENOMIC DNA]</scope>
    <source>
        <strain evidence="9">CGMCC 1.10119</strain>
    </source>
</reference>